<keyword evidence="2" id="KW-1185">Reference proteome</keyword>
<proteinExistence type="predicted"/>
<dbReference type="InterPro" id="IPR050484">
    <property type="entry name" value="Transf_Hexapept/Carb_Anhydrase"/>
</dbReference>
<organism evidence="1 2">
    <name type="scientific">Anaerospora hongkongensis</name>
    <dbReference type="NCBI Taxonomy" id="244830"/>
    <lineage>
        <taxon>Bacteria</taxon>
        <taxon>Bacillati</taxon>
        <taxon>Bacillota</taxon>
        <taxon>Negativicutes</taxon>
        <taxon>Selenomonadales</taxon>
        <taxon>Sporomusaceae</taxon>
        <taxon>Anaerospora</taxon>
    </lineage>
</organism>
<dbReference type="AlphaFoldDB" id="A0A4R1Q276"/>
<dbReference type="PANTHER" id="PTHR13061">
    <property type="entry name" value="DYNACTIN SUBUNIT P25"/>
    <property type="match status" value="1"/>
</dbReference>
<name>A0A4R1Q276_9FIRM</name>
<dbReference type="Proteomes" id="UP000295063">
    <property type="component" value="Unassembled WGS sequence"/>
</dbReference>
<dbReference type="CDD" id="cd04645">
    <property type="entry name" value="LbH_gamma_CA_like"/>
    <property type="match status" value="1"/>
</dbReference>
<dbReference type="PANTHER" id="PTHR13061:SF29">
    <property type="entry name" value="GAMMA CARBONIC ANHYDRASE-LIKE 1, MITOCHONDRIAL-RELATED"/>
    <property type="match status" value="1"/>
</dbReference>
<keyword evidence="1" id="KW-0808">Transferase</keyword>
<dbReference type="InterPro" id="IPR001451">
    <property type="entry name" value="Hexapep"/>
</dbReference>
<reference evidence="1 2" key="1">
    <citation type="submission" date="2019-03" db="EMBL/GenBank/DDBJ databases">
        <title>Genomic Encyclopedia of Type Strains, Phase IV (KMG-IV): sequencing the most valuable type-strain genomes for metagenomic binning, comparative biology and taxonomic classification.</title>
        <authorList>
            <person name="Goeker M."/>
        </authorList>
    </citation>
    <scope>NUCLEOTIDE SEQUENCE [LARGE SCALE GENOMIC DNA]</scope>
    <source>
        <strain evidence="1 2">DSM 15969</strain>
    </source>
</reference>
<evidence type="ECO:0000313" key="1">
    <source>
        <dbReference type="EMBL" id="TCL39917.1"/>
    </source>
</evidence>
<dbReference type="InterPro" id="IPR047324">
    <property type="entry name" value="LbH_gamma_CA-like"/>
</dbReference>
<dbReference type="RefSeq" id="WP_243650379.1">
    <property type="nucleotide sequence ID" value="NZ_DAMAKO010000002.1"/>
</dbReference>
<evidence type="ECO:0000313" key="2">
    <source>
        <dbReference type="Proteomes" id="UP000295063"/>
    </source>
</evidence>
<dbReference type="InterPro" id="IPR011004">
    <property type="entry name" value="Trimer_LpxA-like_sf"/>
</dbReference>
<sequence>MAETVFVASDACVIGDVEIGSSASIWFKAVLRGETSSIVVGTYSNIQDGCTVQAGENAPCYIGNYVTIGHSAVLQGCTVGDNSLIGMGCMIGNAVRIGENCIIGAGATIAERRIIPAKSLVAGQTGRIIRKVTEAEIAAIRDSALGYYKLSLQYYLK</sequence>
<dbReference type="EMBL" id="SLUI01000001">
    <property type="protein sequence ID" value="TCL39917.1"/>
    <property type="molecule type" value="Genomic_DNA"/>
</dbReference>
<protein>
    <submittedName>
        <fullName evidence="1">Carbonic anhydrase/acetyltransferase-like protein (Isoleucine patch superfamily)</fullName>
    </submittedName>
</protein>
<comment type="caution">
    <text evidence="1">The sequence shown here is derived from an EMBL/GenBank/DDBJ whole genome shotgun (WGS) entry which is preliminary data.</text>
</comment>
<gene>
    <name evidence="1" type="ORF">EV210_101115</name>
</gene>
<accession>A0A4R1Q276</accession>
<dbReference type="Pfam" id="PF00132">
    <property type="entry name" value="Hexapep"/>
    <property type="match status" value="1"/>
</dbReference>
<dbReference type="Gene3D" id="2.160.10.10">
    <property type="entry name" value="Hexapeptide repeat proteins"/>
    <property type="match status" value="1"/>
</dbReference>
<dbReference type="SUPFAM" id="SSF51161">
    <property type="entry name" value="Trimeric LpxA-like enzymes"/>
    <property type="match status" value="1"/>
</dbReference>
<dbReference type="GO" id="GO:0016740">
    <property type="term" value="F:transferase activity"/>
    <property type="evidence" value="ECO:0007669"/>
    <property type="project" value="UniProtKB-KW"/>
</dbReference>